<dbReference type="EMBL" id="JARPWY010000051">
    <property type="protein sequence ID" value="MDT2515713.1"/>
    <property type="molecule type" value="Genomic_DNA"/>
</dbReference>
<reference evidence="1 2" key="1">
    <citation type="submission" date="2023-03" db="EMBL/GenBank/DDBJ databases">
        <authorList>
            <person name="Shen W."/>
            <person name="Cai J."/>
        </authorList>
    </citation>
    <scope>NUCLEOTIDE SEQUENCE [LARGE SCALE GENOMIC DNA]</scope>
    <source>
        <strain evidence="1 2">Y2</strain>
    </source>
</reference>
<gene>
    <name evidence="1" type="ORF">P7D79_15920</name>
</gene>
<comment type="caution">
    <text evidence="1">The sequence shown here is derived from an EMBL/GenBank/DDBJ whole genome shotgun (WGS) entry which is preliminary data.</text>
</comment>
<proteinExistence type="predicted"/>
<dbReference type="AlphaFoldDB" id="A0ABD5FC08"/>
<dbReference type="RefSeq" id="WP_227150351.1">
    <property type="nucleotide sequence ID" value="NZ_JAJCJG010000005.1"/>
</dbReference>
<dbReference type="Proteomes" id="UP001264335">
    <property type="component" value="Unassembled WGS sequence"/>
</dbReference>
<organism evidence="1 2">
    <name type="scientific">Enterococcus avium</name>
    <name type="common">Streptococcus avium</name>
    <dbReference type="NCBI Taxonomy" id="33945"/>
    <lineage>
        <taxon>Bacteria</taxon>
        <taxon>Bacillati</taxon>
        <taxon>Bacillota</taxon>
        <taxon>Bacilli</taxon>
        <taxon>Lactobacillales</taxon>
        <taxon>Enterococcaceae</taxon>
        <taxon>Enterococcus</taxon>
    </lineage>
</organism>
<sequence>MNEGTTLVIWTPEGKTLYFENVQNIVNGDAELTFEYFGVSTQVKRSAVFNQINIAGFAFGI</sequence>
<name>A0ABD5FC08_ENTAV</name>
<protein>
    <submittedName>
        <fullName evidence="1">Uncharacterized protein</fullName>
    </submittedName>
</protein>
<accession>A0ABD5FC08</accession>
<evidence type="ECO:0000313" key="1">
    <source>
        <dbReference type="EMBL" id="MDT2515713.1"/>
    </source>
</evidence>
<evidence type="ECO:0000313" key="2">
    <source>
        <dbReference type="Proteomes" id="UP001264335"/>
    </source>
</evidence>